<gene>
    <name evidence="3" type="ORF">PEVE_00017728</name>
</gene>
<feature type="domain" description="Apple" evidence="2">
    <location>
        <begin position="28"/>
        <end position="82"/>
    </location>
</feature>
<evidence type="ECO:0000256" key="1">
    <source>
        <dbReference type="SAM" id="SignalP"/>
    </source>
</evidence>
<evidence type="ECO:0000259" key="2">
    <source>
        <dbReference type="Pfam" id="PF00024"/>
    </source>
</evidence>
<keyword evidence="4" id="KW-1185">Reference proteome</keyword>
<evidence type="ECO:0000313" key="4">
    <source>
        <dbReference type="Proteomes" id="UP001159427"/>
    </source>
</evidence>
<evidence type="ECO:0000313" key="3">
    <source>
        <dbReference type="EMBL" id="CAH3187533.1"/>
    </source>
</evidence>
<name>A0ABN8SCQ3_9CNID</name>
<keyword evidence="1" id="KW-0732">Signal</keyword>
<feature type="signal peptide" evidence="1">
    <location>
        <begin position="1"/>
        <end position="18"/>
    </location>
</feature>
<reference evidence="3 4" key="1">
    <citation type="submission" date="2022-05" db="EMBL/GenBank/DDBJ databases">
        <authorList>
            <consortium name="Genoscope - CEA"/>
            <person name="William W."/>
        </authorList>
    </citation>
    <scope>NUCLEOTIDE SEQUENCE [LARGE SCALE GENOMIC DNA]</scope>
</reference>
<comment type="caution">
    <text evidence="3">The sequence shown here is derived from an EMBL/GenBank/DDBJ whole genome shotgun (WGS) entry which is preliminary data.</text>
</comment>
<dbReference type="Proteomes" id="UP001159427">
    <property type="component" value="Unassembled WGS sequence"/>
</dbReference>
<sequence>MNFSLMFCLIVTAAFTTAENFRYAYMVNKENRRLARQAVKKIDSPSLLSCSQACLRHSWCTSTNFRESFGKRLGTGYCELHKYVFLTIHDDTAVLLINLAPLFQCFLRAV</sequence>
<dbReference type="InterPro" id="IPR003609">
    <property type="entry name" value="Pan_app"/>
</dbReference>
<organism evidence="3 4">
    <name type="scientific">Porites evermanni</name>
    <dbReference type="NCBI Taxonomy" id="104178"/>
    <lineage>
        <taxon>Eukaryota</taxon>
        <taxon>Metazoa</taxon>
        <taxon>Cnidaria</taxon>
        <taxon>Anthozoa</taxon>
        <taxon>Hexacorallia</taxon>
        <taxon>Scleractinia</taxon>
        <taxon>Fungiina</taxon>
        <taxon>Poritidae</taxon>
        <taxon>Porites</taxon>
    </lineage>
</organism>
<protein>
    <recommendedName>
        <fullName evidence="2">Apple domain-containing protein</fullName>
    </recommendedName>
</protein>
<dbReference type="Pfam" id="PF00024">
    <property type="entry name" value="PAN_1"/>
    <property type="match status" value="1"/>
</dbReference>
<dbReference type="EMBL" id="CALNXI010002426">
    <property type="protein sequence ID" value="CAH3187533.1"/>
    <property type="molecule type" value="Genomic_DNA"/>
</dbReference>
<proteinExistence type="predicted"/>
<feature type="chain" id="PRO_5046375990" description="Apple domain-containing protein" evidence="1">
    <location>
        <begin position="19"/>
        <end position="110"/>
    </location>
</feature>
<accession>A0ABN8SCQ3</accession>